<protein>
    <submittedName>
        <fullName evidence="1">Uncharacterized protein</fullName>
    </submittedName>
</protein>
<reference evidence="1 2" key="1">
    <citation type="submission" date="2018-05" db="EMBL/GenBank/DDBJ databases">
        <title>Comparative genomic sequence analysis between strain HN4 and CCM 8460T (Falsochrobactrum ovis) will provide more evidence to prove that HN4 is a new species of Falsochrobactrum.</title>
        <authorList>
            <person name="Lyu W."/>
            <person name="Sun L."/>
            <person name="Yao L."/>
        </authorList>
    </citation>
    <scope>NUCLEOTIDE SEQUENCE [LARGE SCALE GENOMIC DNA]</scope>
    <source>
        <strain evidence="1 2">HN4</strain>
    </source>
</reference>
<dbReference type="EMBL" id="QGDB01000002">
    <property type="protein sequence ID" value="PWL18813.1"/>
    <property type="molecule type" value="Genomic_DNA"/>
</dbReference>
<evidence type="ECO:0000313" key="2">
    <source>
        <dbReference type="Proteomes" id="UP000245865"/>
    </source>
</evidence>
<dbReference type="Proteomes" id="UP000245865">
    <property type="component" value="Unassembled WGS sequence"/>
</dbReference>
<proteinExistence type="predicted"/>
<evidence type="ECO:0000313" key="1">
    <source>
        <dbReference type="EMBL" id="PWL18813.1"/>
    </source>
</evidence>
<dbReference type="RefSeq" id="WP_109705708.1">
    <property type="nucleotide sequence ID" value="NZ_QGDB01000002.1"/>
</dbReference>
<keyword evidence="2" id="KW-1185">Reference proteome</keyword>
<dbReference type="OrthoDB" id="7307689at2"/>
<organism evidence="1 2">
    <name type="scientific">Falsochrobactrum shanghaiense</name>
    <dbReference type="NCBI Taxonomy" id="2201899"/>
    <lineage>
        <taxon>Bacteria</taxon>
        <taxon>Pseudomonadati</taxon>
        <taxon>Pseudomonadota</taxon>
        <taxon>Alphaproteobacteria</taxon>
        <taxon>Hyphomicrobiales</taxon>
        <taxon>Brucellaceae</taxon>
        <taxon>Falsochrobactrum</taxon>
    </lineage>
</organism>
<sequence length="110" mass="12111">MPLNKSLMITPEAKHADAIAVAVNSYRAAIQSLIDAKAQEKQYDSGATLASYINSTIPQWAAEAVAFVAWRDAVWAYALAELDKVQSGEREQPSVEAFLAELPEFEWPVE</sequence>
<dbReference type="AlphaFoldDB" id="A0A316JHV5"/>
<comment type="caution">
    <text evidence="1">The sequence shown here is derived from an EMBL/GenBank/DDBJ whole genome shotgun (WGS) entry which is preliminary data.</text>
</comment>
<gene>
    <name evidence="1" type="ORF">DKP76_07045</name>
</gene>
<name>A0A316JHV5_9HYPH</name>
<accession>A0A316JHV5</accession>